<sequence>MIGFMGKALPFILSLIASLLIFKTDVSLHTRAINLCFDNDFEKGSPLLSGDHNFRNDDGACHINIASLMNFFNEVVPETTPAARETTICDLVLIVPSLIVWKMCEALDLKAKFVPLLGTTVLPRTPHRGLDPTTTAPVEVKKIEHLGFIRLIGNYPESLSKGGKKLHTYHSITISAIKAVAILGLQTETGYS</sequence>
<comment type="caution">
    <text evidence="2">The sequence shown here is derived from an EMBL/GenBank/DDBJ whole genome shotgun (WGS) entry which is preliminary data.</text>
</comment>
<evidence type="ECO:0000313" key="3">
    <source>
        <dbReference type="Proteomes" id="UP000886998"/>
    </source>
</evidence>
<protein>
    <submittedName>
        <fullName evidence="2">Uncharacterized protein</fullName>
    </submittedName>
</protein>
<feature type="signal peptide" evidence="1">
    <location>
        <begin position="1"/>
        <end position="27"/>
    </location>
</feature>
<organism evidence="2 3">
    <name type="scientific">Trichonephila inaurata madagascariensis</name>
    <dbReference type="NCBI Taxonomy" id="2747483"/>
    <lineage>
        <taxon>Eukaryota</taxon>
        <taxon>Metazoa</taxon>
        <taxon>Ecdysozoa</taxon>
        <taxon>Arthropoda</taxon>
        <taxon>Chelicerata</taxon>
        <taxon>Arachnida</taxon>
        <taxon>Araneae</taxon>
        <taxon>Araneomorphae</taxon>
        <taxon>Entelegynae</taxon>
        <taxon>Araneoidea</taxon>
        <taxon>Nephilidae</taxon>
        <taxon>Trichonephila</taxon>
        <taxon>Trichonephila inaurata</taxon>
    </lineage>
</organism>
<keyword evidence="1" id="KW-0732">Signal</keyword>
<accession>A0A8X6IWG6</accession>
<gene>
    <name evidence="2" type="ORF">TNIN_10591</name>
</gene>
<name>A0A8X6IWG6_9ARAC</name>
<feature type="chain" id="PRO_5036487144" evidence="1">
    <location>
        <begin position="28"/>
        <end position="192"/>
    </location>
</feature>
<proteinExistence type="predicted"/>
<dbReference type="Proteomes" id="UP000886998">
    <property type="component" value="Unassembled WGS sequence"/>
</dbReference>
<reference evidence="2" key="1">
    <citation type="submission" date="2020-08" db="EMBL/GenBank/DDBJ databases">
        <title>Multicomponent nature underlies the extraordinary mechanical properties of spider dragline silk.</title>
        <authorList>
            <person name="Kono N."/>
            <person name="Nakamura H."/>
            <person name="Mori M."/>
            <person name="Yoshida Y."/>
            <person name="Ohtoshi R."/>
            <person name="Malay A.D."/>
            <person name="Moran D.A.P."/>
            <person name="Tomita M."/>
            <person name="Numata K."/>
            <person name="Arakawa K."/>
        </authorList>
    </citation>
    <scope>NUCLEOTIDE SEQUENCE</scope>
</reference>
<evidence type="ECO:0000313" key="2">
    <source>
        <dbReference type="EMBL" id="GFS63099.1"/>
    </source>
</evidence>
<keyword evidence="3" id="KW-1185">Reference proteome</keyword>
<dbReference type="AlphaFoldDB" id="A0A8X6IWG6"/>
<dbReference type="EMBL" id="BMAV01027882">
    <property type="protein sequence ID" value="GFS63099.1"/>
    <property type="molecule type" value="Genomic_DNA"/>
</dbReference>
<evidence type="ECO:0000256" key="1">
    <source>
        <dbReference type="SAM" id="SignalP"/>
    </source>
</evidence>